<evidence type="ECO:0000313" key="4">
    <source>
        <dbReference type="Proteomes" id="UP000266489"/>
    </source>
</evidence>
<feature type="region of interest" description="Disordered" evidence="1">
    <location>
        <begin position="120"/>
        <end position="143"/>
    </location>
</feature>
<dbReference type="OrthoDB" id="9811812at2"/>
<evidence type="ECO:0000256" key="1">
    <source>
        <dbReference type="SAM" id="MobiDB-lite"/>
    </source>
</evidence>
<evidence type="ECO:0000259" key="2">
    <source>
        <dbReference type="Pfam" id="PF08818"/>
    </source>
</evidence>
<evidence type="ECO:0000313" key="3">
    <source>
        <dbReference type="EMBL" id="RIE09715.1"/>
    </source>
</evidence>
<dbReference type="Proteomes" id="UP000266489">
    <property type="component" value="Unassembled WGS sequence"/>
</dbReference>
<proteinExistence type="predicted"/>
<feature type="domain" description="YdhG-like" evidence="2">
    <location>
        <begin position="21"/>
        <end position="114"/>
    </location>
</feature>
<gene>
    <name evidence="3" type="ORF">SMC5_06805</name>
</gene>
<dbReference type="SUPFAM" id="SSF159888">
    <property type="entry name" value="YdhG-like"/>
    <property type="match status" value="1"/>
</dbReference>
<organism evidence="3 4">
    <name type="scientific">Candidatus Cryosericum odellii</name>
    <dbReference type="NCBI Taxonomy" id="2290917"/>
    <lineage>
        <taxon>Bacteria</taxon>
        <taxon>Pseudomonadati</taxon>
        <taxon>Caldisericota/Cryosericota group</taxon>
        <taxon>Candidatus Cryosericota</taxon>
        <taxon>Candidatus Cryosericia</taxon>
        <taxon>Candidatus Cryosericales</taxon>
        <taxon>Candidatus Cryosericaceae</taxon>
        <taxon>Candidatus Cryosericum</taxon>
    </lineage>
</organism>
<reference evidence="3 4" key="1">
    <citation type="submission" date="2018-09" db="EMBL/GenBank/DDBJ databases">
        <title>Discovery and Ecogenomic Context for Candidatus Cryosericales, a Global Caldiserica Order Active in Thawing Permafrost.</title>
        <authorList>
            <person name="Martinez M.A."/>
            <person name="Woodcroft B.J."/>
            <person name="Ignacio Espinoza J.C."/>
            <person name="Zayed A."/>
            <person name="Singleton C.M."/>
            <person name="Boyd J."/>
            <person name="Li Y.-F."/>
            <person name="Purvine S."/>
            <person name="Maughan H."/>
            <person name="Hodgkins S.B."/>
            <person name="Anderson D."/>
            <person name="Sederholm M."/>
            <person name="Temperton B."/>
            <person name="Saleska S.R."/>
            <person name="Tyson G.W."/>
            <person name="Rich V.I."/>
        </authorList>
    </citation>
    <scope>NUCLEOTIDE SEQUENCE [LARGE SCALE GENOMIC DNA]</scope>
    <source>
        <strain evidence="3 4">SMC5</strain>
    </source>
</reference>
<accession>A0A398D420</accession>
<dbReference type="InterPro" id="IPR014922">
    <property type="entry name" value="YdhG-like"/>
</dbReference>
<comment type="caution">
    <text evidence="3">The sequence shown here is derived from an EMBL/GenBank/DDBJ whole genome shotgun (WGS) entry which is preliminary data.</text>
</comment>
<name>A0A398D420_9BACT</name>
<sequence length="143" mass="16223">MNASELIDDLIANLTDWRGTTFASIRRIIHEADPDIVEEWKWMGTAAWSHDGIVCIANAFKEKVKLTFSQGASLADPDKLFNSGLTGKQWRTIDIYKDDKINERLLKVLIHDAVGYNHSRVQSTNRPHATRGNPKKKPENKIP</sequence>
<dbReference type="Pfam" id="PF08818">
    <property type="entry name" value="DUF1801"/>
    <property type="match status" value="1"/>
</dbReference>
<dbReference type="AlphaFoldDB" id="A0A398D420"/>
<dbReference type="EMBL" id="QXIU01000164">
    <property type="protein sequence ID" value="RIE09715.1"/>
    <property type="molecule type" value="Genomic_DNA"/>
</dbReference>
<dbReference type="Gene3D" id="3.90.1150.200">
    <property type="match status" value="1"/>
</dbReference>
<protein>
    <submittedName>
        <fullName evidence="3">DUF1801 domain-containing protein</fullName>
    </submittedName>
</protein>